<dbReference type="InterPro" id="IPR054612">
    <property type="entry name" value="Phage_capsid-like_C"/>
</dbReference>
<sequence>MSDRLEIKAAFDVDDTGEISGIAWPFGSPDRVGDVIEKGAITAPATLPILFAHDQSQVVGVWDQIAETTEGLTVKGRLLVDDLERAREVRAMIRSKAATGLSIGFVTKSATPRRNGRTITALDLHEISVVAVPCHPAAQITSIKAADGTATHMKGNSMEDELKNKPEVKADPVIEKKEFDALKARMDKIEAKANSPIAANNNHPNGDNDNGERKAFIEFARKGIERMDQKAAATLTVATDASAGYLAPEVFGAEILKKIVEFSPVRSYARVMSIGSAEIKLPRKLTGTAATWVGETDDRTQSDMTFEQATFTPFELATFVDVSNQLLEDNAYNLEGELAADLGEAFGKTEATAFVSGDGTGKPKGLLTATGITEVKTGNAATLGTDPAATIIGMFHSVPSIVAQNGVWLMNRKTLGTLRTLKDGTGRFIMLDPITAGAPVTLLGRPIVEMVDMPDVAANAYPILFGDLSGYRIIDRVGLSVLRDPYSQATKGTVRFHARKRVGGDVSNPDRFLKLKVAA</sequence>
<dbReference type="STRING" id="1873176.BFN67_03505"/>
<evidence type="ECO:0000313" key="8">
    <source>
        <dbReference type="Proteomes" id="UP000191905"/>
    </source>
</evidence>
<comment type="caution">
    <text evidence="7">The sequence shown here is derived from an EMBL/GenBank/DDBJ whole genome shotgun (WGS) entry which is preliminary data.</text>
</comment>
<keyword evidence="8" id="KW-1185">Reference proteome</keyword>
<dbReference type="Pfam" id="PF05065">
    <property type="entry name" value="Phage_capsid"/>
    <property type="match status" value="1"/>
</dbReference>
<evidence type="ECO:0000259" key="6">
    <source>
        <dbReference type="Pfam" id="PF05065"/>
    </source>
</evidence>
<dbReference type="GO" id="GO:0008233">
    <property type="term" value="F:peptidase activity"/>
    <property type="evidence" value="ECO:0007669"/>
    <property type="project" value="UniProtKB-KW"/>
</dbReference>
<dbReference type="OrthoDB" id="9786516at2"/>
<dbReference type="Gene3D" id="3.30.2320.10">
    <property type="entry name" value="hypothetical protein PF0899 domain"/>
    <property type="match status" value="1"/>
</dbReference>
<protein>
    <submittedName>
        <fullName evidence="7">Capsid protein</fullName>
    </submittedName>
</protein>
<keyword evidence="2" id="KW-1188">Viral release from host cell</keyword>
<keyword evidence="3" id="KW-0645">Protease</keyword>
<dbReference type="NCBIfam" id="TIGR01554">
    <property type="entry name" value="major_cap_HK97"/>
    <property type="match status" value="1"/>
</dbReference>
<dbReference type="EMBL" id="MDET01000023">
    <property type="protein sequence ID" value="OQM74716.1"/>
    <property type="molecule type" value="Genomic_DNA"/>
</dbReference>
<dbReference type="AlphaFoldDB" id="A0A1V8RNH3"/>
<feature type="domain" description="Phage capsid-like C-terminal" evidence="6">
    <location>
        <begin position="244"/>
        <end position="516"/>
    </location>
</feature>
<dbReference type="SUPFAM" id="SSF56563">
    <property type="entry name" value="Major capsid protein gp5"/>
    <property type="match status" value="1"/>
</dbReference>
<evidence type="ECO:0000259" key="5">
    <source>
        <dbReference type="Pfam" id="PF04586"/>
    </source>
</evidence>
<accession>A0A1V8RNH3</accession>
<dbReference type="Pfam" id="PF04586">
    <property type="entry name" value="Peptidase_S78"/>
    <property type="match status" value="1"/>
</dbReference>
<dbReference type="InterPro" id="IPR024455">
    <property type="entry name" value="Phage_capsid"/>
</dbReference>
<dbReference type="Gene3D" id="3.30.2400.10">
    <property type="entry name" value="Major capsid protein gp5"/>
    <property type="match status" value="1"/>
</dbReference>
<feature type="domain" description="Prohead serine protease" evidence="5">
    <location>
        <begin position="15"/>
        <end position="144"/>
    </location>
</feature>
<reference evidence="7 8" key="1">
    <citation type="journal article" date="2016" name="Int. J. Syst. Evol. Microbiol.">
        <title>Pseudaminobacter manganicus sp. nov., isolated from sludge of a manganese mine.</title>
        <authorList>
            <person name="Li J."/>
            <person name="Huang J."/>
            <person name="Liao S."/>
            <person name="Wang G."/>
        </authorList>
    </citation>
    <scope>NUCLEOTIDE SEQUENCE [LARGE SCALE GENOMIC DNA]</scope>
    <source>
        <strain evidence="7 8">JH-7</strain>
    </source>
</reference>
<comment type="subcellular location">
    <subcellularLocation>
        <location evidence="1">Virion</location>
    </subcellularLocation>
</comment>
<evidence type="ECO:0000256" key="2">
    <source>
        <dbReference type="ARBA" id="ARBA00022612"/>
    </source>
</evidence>
<evidence type="ECO:0000256" key="3">
    <source>
        <dbReference type="ARBA" id="ARBA00022670"/>
    </source>
</evidence>
<dbReference type="RefSeq" id="WP_080920256.1">
    <property type="nucleotide sequence ID" value="NZ_MDET01000023.1"/>
</dbReference>
<keyword evidence="4" id="KW-0378">Hydrolase</keyword>
<dbReference type="GO" id="GO:0006508">
    <property type="term" value="P:proteolysis"/>
    <property type="evidence" value="ECO:0007669"/>
    <property type="project" value="UniProtKB-KW"/>
</dbReference>
<proteinExistence type="predicted"/>
<organism evidence="7 8">
    <name type="scientific">Manganibacter manganicus</name>
    <dbReference type="NCBI Taxonomy" id="1873176"/>
    <lineage>
        <taxon>Bacteria</taxon>
        <taxon>Pseudomonadati</taxon>
        <taxon>Pseudomonadota</taxon>
        <taxon>Alphaproteobacteria</taxon>
        <taxon>Hyphomicrobiales</taxon>
        <taxon>Phyllobacteriaceae</taxon>
        <taxon>Manganibacter</taxon>
    </lineage>
</organism>
<evidence type="ECO:0000256" key="1">
    <source>
        <dbReference type="ARBA" id="ARBA00004328"/>
    </source>
</evidence>
<dbReference type="Proteomes" id="UP000191905">
    <property type="component" value="Unassembled WGS sequence"/>
</dbReference>
<name>A0A1V8RNH3_9HYPH</name>
<evidence type="ECO:0000313" key="7">
    <source>
        <dbReference type="EMBL" id="OQM74716.1"/>
    </source>
</evidence>
<gene>
    <name evidence="7" type="ORF">BFN67_03505</name>
</gene>
<dbReference type="InterPro" id="IPR054613">
    <property type="entry name" value="Peptidase_S78_dom"/>
</dbReference>
<evidence type="ECO:0000256" key="4">
    <source>
        <dbReference type="ARBA" id="ARBA00022801"/>
    </source>
</evidence>